<comment type="caution">
    <text evidence="2">The sequence shown here is derived from an EMBL/GenBank/DDBJ whole genome shotgun (WGS) entry which is preliminary data.</text>
</comment>
<feature type="region of interest" description="Disordered" evidence="1">
    <location>
        <begin position="148"/>
        <end position="197"/>
    </location>
</feature>
<dbReference type="Pfam" id="PF15479">
    <property type="entry name" value="DUF4639"/>
    <property type="match status" value="1"/>
</dbReference>
<feature type="compositionally biased region" description="Low complexity" evidence="1">
    <location>
        <begin position="1"/>
        <end position="11"/>
    </location>
</feature>
<feature type="region of interest" description="Disordered" evidence="1">
    <location>
        <begin position="1"/>
        <end position="29"/>
    </location>
</feature>
<name>A0A9N7YB82_PLEPL</name>
<proteinExistence type="predicted"/>
<reference evidence="2" key="1">
    <citation type="submission" date="2020-03" db="EMBL/GenBank/DDBJ databases">
        <authorList>
            <person name="Weist P."/>
        </authorList>
    </citation>
    <scope>NUCLEOTIDE SEQUENCE</scope>
</reference>
<dbReference type="AlphaFoldDB" id="A0A9N7YB82"/>
<accession>A0A9N7YB82</accession>
<keyword evidence="3" id="KW-1185">Reference proteome</keyword>
<dbReference type="EMBL" id="CADEAL010000298">
    <property type="protein sequence ID" value="CAB1417994.1"/>
    <property type="molecule type" value="Genomic_DNA"/>
</dbReference>
<evidence type="ECO:0000256" key="1">
    <source>
        <dbReference type="SAM" id="MobiDB-lite"/>
    </source>
</evidence>
<protein>
    <submittedName>
        <fullName evidence="2">Uncharacterized protein</fullName>
    </submittedName>
</protein>
<gene>
    <name evidence="2" type="ORF">PLEPLA_LOCUS5816</name>
</gene>
<dbReference type="InterPro" id="IPR028042">
    <property type="entry name" value="DUF4639"/>
</dbReference>
<sequence>MPRSAAKSQASKSRRMSSVPVTPLPTQEQEIIPGRLTQTQWNKVLIQEENDEIVGEIIDELMSKVMDGCLQVYVERQLEPFSTSWAKNYLTQILEQQIMCPDEGEGPEEASKTEDTEPMPSIIDSWAQGCVPVVYALPPLSYPSSAQQEADVVQVPAQTGPGDDQQCDAMAQTKSSPKQPDRERSPRKPVNNKQSWMVTSGLPTLIVAKL</sequence>
<evidence type="ECO:0000313" key="3">
    <source>
        <dbReference type="Proteomes" id="UP001153269"/>
    </source>
</evidence>
<dbReference type="PANTHER" id="PTHR34438:SF1">
    <property type="entry name" value="CHROMOSOME 2 OPEN READING FRAME 81"/>
    <property type="match status" value="1"/>
</dbReference>
<organism evidence="2 3">
    <name type="scientific">Pleuronectes platessa</name>
    <name type="common">European plaice</name>
    <dbReference type="NCBI Taxonomy" id="8262"/>
    <lineage>
        <taxon>Eukaryota</taxon>
        <taxon>Metazoa</taxon>
        <taxon>Chordata</taxon>
        <taxon>Craniata</taxon>
        <taxon>Vertebrata</taxon>
        <taxon>Euteleostomi</taxon>
        <taxon>Actinopterygii</taxon>
        <taxon>Neopterygii</taxon>
        <taxon>Teleostei</taxon>
        <taxon>Neoteleostei</taxon>
        <taxon>Acanthomorphata</taxon>
        <taxon>Carangaria</taxon>
        <taxon>Pleuronectiformes</taxon>
        <taxon>Pleuronectoidei</taxon>
        <taxon>Pleuronectidae</taxon>
        <taxon>Pleuronectes</taxon>
    </lineage>
</organism>
<evidence type="ECO:0000313" key="2">
    <source>
        <dbReference type="EMBL" id="CAB1417994.1"/>
    </source>
</evidence>
<dbReference type="Proteomes" id="UP001153269">
    <property type="component" value="Unassembled WGS sequence"/>
</dbReference>
<dbReference type="PANTHER" id="PTHR34438">
    <property type="entry name" value="SI:DKEY-97L20.6"/>
    <property type="match status" value="1"/>
</dbReference>